<dbReference type="Pfam" id="PF07690">
    <property type="entry name" value="MFS_1"/>
    <property type="match status" value="1"/>
</dbReference>
<keyword evidence="4 7" id="KW-1133">Transmembrane helix</keyword>
<keyword evidence="3 7" id="KW-0812">Transmembrane</keyword>
<dbReference type="PANTHER" id="PTHR23501">
    <property type="entry name" value="MAJOR FACILITATOR SUPERFAMILY"/>
    <property type="match status" value="1"/>
</dbReference>
<sequence length="581" mass="61511">MFSDPAISDTPSVSKEVADATDVDDSCAPSIVDFPSSPPSSVGHTLHPDSPLAKSTCSDAGDLEKSGDVVDPLDEPPFPTFTGLRLVIMVAGVLLAMFPATLDETIIATAMYPIASQFGAMSLAPWLASVYLLAVTAFSPIFGKLSDIFGLRATMFASLGGFFVASLMCALAPSMIVLIIFRALTGIAAAGVLSLSFITISKCVSERERGKYLGYLGIVYCVTCVLGPIIGGALADSGQWRWIFYLNLPICAVSLVIIYFTLQVPVPRGSLWAKVKRVDYPGTAIFVASITCLLLGIEWGGKEYPWKSGIIIGLLVAGVVLLLVFLWFELKVAPEPIFDLGLFTFRNVWIASVLGFFIGWVLFTTIYYVPLYYQVAHQNTATQAGLQLLPFLGSLNVIAVGVGYFTEKVGHYRPVTSLGMACMAIGLGLLYLLTPTFSAALTGFFLGLAGAGVGLAIQMSTMPAQRQVAFDMLAQVVALISFTRTIGGVFGIAAAGAVLHTKLAATVDGLDLGDSATGIEASFSAIFGLAQPEKNLVIGGYADGVRLGLFISFAPAALGFILSLGYVRIARRKKEEALSEG</sequence>
<dbReference type="Gene3D" id="1.20.1720.10">
    <property type="entry name" value="Multidrug resistance protein D"/>
    <property type="match status" value="1"/>
</dbReference>
<feature type="transmembrane region" description="Helical" evidence="7">
    <location>
        <begin position="388"/>
        <end position="406"/>
    </location>
</feature>
<evidence type="ECO:0000256" key="4">
    <source>
        <dbReference type="ARBA" id="ARBA00022989"/>
    </source>
</evidence>
<feature type="transmembrane region" description="Helical" evidence="7">
    <location>
        <begin position="415"/>
        <end position="433"/>
    </location>
</feature>
<dbReference type="SUPFAM" id="SSF103473">
    <property type="entry name" value="MFS general substrate transporter"/>
    <property type="match status" value="1"/>
</dbReference>
<feature type="transmembrane region" description="Helical" evidence="7">
    <location>
        <begin position="122"/>
        <end position="142"/>
    </location>
</feature>
<dbReference type="CDD" id="cd17502">
    <property type="entry name" value="MFS_Azr1_MDR_like"/>
    <property type="match status" value="1"/>
</dbReference>
<organism evidence="9 10">
    <name type="scientific">Dimargaris verticillata</name>
    <dbReference type="NCBI Taxonomy" id="2761393"/>
    <lineage>
        <taxon>Eukaryota</taxon>
        <taxon>Fungi</taxon>
        <taxon>Fungi incertae sedis</taxon>
        <taxon>Zoopagomycota</taxon>
        <taxon>Kickxellomycotina</taxon>
        <taxon>Dimargaritomycetes</taxon>
        <taxon>Dimargaritales</taxon>
        <taxon>Dimargaritaceae</taxon>
        <taxon>Dimargaris</taxon>
    </lineage>
</organism>
<feature type="transmembrane region" description="Helical" evidence="7">
    <location>
        <begin position="154"/>
        <end position="173"/>
    </location>
</feature>
<dbReference type="InterPro" id="IPR036259">
    <property type="entry name" value="MFS_trans_sf"/>
</dbReference>
<keyword evidence="10" id="KW-1185">Reference proteome</keyword>
<evidence type="ECO:0000256" key="5">
    <source>
        <dbReference type="ARBA" id="ARBA00023136"/>
    </source>
</evidence>
<dbReference type="PRINTS" id="PR01036">
    <property type="entry name" value="TCRTETB"/>
</dbReference>
<feature type="transmembrane region" description="Helical" evidence="7">
    <location>
        <begin position="477"/>
        <end position="499"/>
    </location>
</feature>
<feature type="transmembrane region" description="Helical" evidence="7">
    <location>
        <begin position="83"/>
        <end position="102"/>
    </location>
</feature>
<evidence type="ECO:0000259" key="8">
    <source>
        <dbReference type="PROSITE" id="PS50850"/>
    </source>
</evidence>
<feature type="transmembrane region" description="Helical" evidence="7">
    <location>
        <begin position="547"/>
        <end position="567"/>
    </location>
</feature>
<evidence type="ECO:0000313" key="9">
    <source>
        <dbReference type="EMBL" id="KAJ1984311.1"/>
    </source>
</evidence>
<dbReference type="GO" id="GO:0012505">
    <property type="term" value="C:endomembrane system"/>
    <property type="evidence" value="ECO:0007669"/>
    <property type="project" value="UniProtKB-SubCell"/>
</dbReference>
<dbReference type="AlphaFoldDB" id="A0A9W8EEF0"/>
<feature type="transmembrane region" description="Helical" evidence="7">
    <location>
        <begin position="309"/>
        <end position="328"/>
    </location>
</feature>
<feature type="transmembrane region" description="Helical" evidence="7">
    <location>
        <begin position="278"/>
        <end position="297"/>
    </location>
</feature>
<reference evidence="9" key="1">
    <citation type="submission" date="2022-07" db="EMBL/GenBank/DDBJ databases">
        <title>Phylogenomic reconstructions and comparative analyses of Kickxellomycotina fungi.</title>
        <authorList>
            <person name="Reynolds N.K."/>
            <person name="Stajich J.E."/>
            <person name="Barry K."/>
            <person name="Grigoriev I.V."/>
            <person name="Crous P."/>
            <person name="Smith M.E."/>
        </authorList>
    </citation>
    <scope>NUCLEOTIDE SEQUENCE</scope>
    <source>
        <strain evidence="9">RSA 567</strain>
    </source>
</reference>
<gene>
    <name evidence="9" type="ORF">H4R34_000735</name>
</gene>
<feature type="domain" description="Major facilitator superfamily (MFS) profile" evidence="8">
    <location>
        <begin position="89"/>
        <end position="571"/>
    </location>
</feature>
<dbReference type="GO" id="GO:0022857">
    <property type="term" value="F:transmembrane transporter activity"/>
    <property type="evidence" value="ECO:0007669"/>
    <property type="project" value="InterPro"/>
</dbReference>
<evidence type="ECO:0000256" key="3">
    <source>
        <dbReference type="ARBA" id="ARBA00022692"/>
    </source>
</evidence>
<dbReference type="OrthoDB" id="10021397at2759"/>
<feature type="transmembrane region" description="Helical" evidence="7">
    <location>
        <begin position="242"/>
        <end position="266"/>
    </location>
</feature>
<evidence type="ECO:0000256" key="1">
    <source>
        <dbReference type="ARBA" id="ARBA00004127"/>
    </source>
</evidence>
<dbReference type="PANTHER" id="PTHR23501:SF191">
    <property type="entry name" value="VACUOLAR BASIC AMINO ACID TRANSPORTER 4"/>
    <property type="match status" value="1"/>
</dbReference>
<dbReference type="EMBL" id="JANBQB010000023">
    <property type="protein sequence ID" value="KAJ1984311.1"/>
    <property type="molecule type" value="Genomic_DNA"/>
</dbReference>
<evidence type="ECO:0000313" key="10">
    <source>
        <dbReference type="Proteomes" id="UP001151582"/>
    </source>
</evidence>
<comment type="subcellular location">
    <subcellularLocation>
        <location evidence="1">Endomembrane system</location>
        <topology evidence="1">Multi-pass membrane protein</topology>
    </subcellularLocation>
</comment>
<dbReference type="InterPro" id="IPR020846">
    <property type="entry name" value="MFS_dom"/>
</dbReference>
<protein>
    <recommendedName>
        <fullName evidence="8">Major facilitator superfamily (MFS) profile domain-containing protein</fullName>
    </recommendedName>
</protein>
<dbReference type="Proteomes" id="UP001151582">
    <property type="component" value="Unassembled WGS sequence"/>
</dbReference>
<comment type="caution">
    <text evidence="9">The sequence shown here is derived from an EMBL/GenBank/DDBJ whole genome shotgun (WGS) entry which is preliminary data.</text>
</comment>
<dbReference type="InterPro" id="IPR011701">
    <property type="entry name" value="MFS"/>
</dbReference>
<name>A0A9W8EEF0_9FUNG</name>
<evidence type="ECO:0000256" key="7">
    <source>
        <dbReference type="SAM" id="Phobius"/>
    </source>
</evidence>
<feature type="transmembrane region" description="Helical" evidence="7">
    <location>
        <begin position="348"/>
        <end position="368"/>
    </location>
</feature>
<dbReference type="PROSITE" id="PS50850">
    <property type="entry name" value="MFS"/>
    <property type="match status" value="1"/>
</dbReference>
<feature type="region of interest" description="Disordered" evidence="6">
    <location>
        <begin position="1"/>
        <end position="49"/>
    </location>
</feature>
<keyword evidence="5 7" id="KW-0472">Membrane</keyword>
<evidence type="ECO:0000256" key="2">
    <source>
        <dbReference type="ARBA" id="ARBA00022448"/>
    </source>
</evidence>
<feature type="transmembrane region" description="Helical" evidence="7">
    <location>
        <begin position="212"/>
        <end position="230"/>
    </location>
</feature>
<dbReference type="Gene3D" id="1.20.1250.20">
    <property type="entry name" value="MFS general substrate transporter like domains"/>
    <property type="match status" value="1"/>
</dbReference>
<accession>A0A9W8EEF0</accession>
<feature type="transmembrane region" description="Helical" evidence="7">
    <location>
        <begin position="179"/>
        <end position="200"/>
    </location>
</feature>
<dbReference type="GO" id="GO:0005886">
    <property type="term" value="C:plasma membrane"/>
    <property type="evidence" value="ECO:0007669"/>
    <property type="project" value="TreeGrafter"/>
</dbReference>
<evidence type="ECO:0000256" key="6">
    <source>
        <dbReference type="SAM" id="MobiDB-lite"/>
    </source>
</evidence>
<proteinExistence type="predicted"/>
<keyword evidence="2" id="KW-0813">Transport</keyword>